<comment type="caution">
    <text evidence="1">The sequence shown here is derived from an EMBL/GenBank/DDBJ whole genome shotgun (WGS) entry which is preliminary data.</text>
</comment>
<name>A0AAV5REA7_STABA</name>
<keyword evidence="2" id="KW-1185">Reference proteome</keyword>
<dbReference type="AlphaFoldDB" id="A0AAV5REA7"/>
<proteinExistence type="predicted"/>
<dbReference type="EMBL" id="BTGC01000003">
    <property type="protein sequence ID" value="GMM49829.1"/>
    <property type="molecule type" value="Genomic_DNA"/>
</dbReference>
<organism evidence="1 2">
    <name type="scientific">Starmerella bacillaris</name>
    <name type="common">Yeast</name>
    <name type="synonym">Candida zemplinina</name>
    <dbReference type="NCBI Taxonomy" id="1247836"/>
    <lineage>
        <taxon>Eukaryota</taxon>
        <taxon>Fungi</taxon>
        <taxon>Dikarya</taxon>
        <taxon>Ascomycota</taxon>
        <taxon>Saccharomycotina</taxon>
        <taxon>Dipodascomycetes</taxon>
        <taxon>Dipodascales</taxon>
        <taxon>Trichomonascaceae</taxon>
        <taxon>Starmerella</taxon>
    </lineage>
</organism>
<gene>
    <name evidence="1" type="ORF">DASB73_007870</name>
</gene>
<reference evidence="1 2" key="1">
    <citation type="journal article" date="2023" name="Elife">
        <title>Identification of key yeast species and microbe-microbe interactions impacting larval growth of Drosophila in the wild.</title>
        <authorList>
            <person name="Mure A."/>
            <person name="Sugiura Y."/>
            <person name="Maeda R."/>
            <person name="Honda K."/>
            <person name="Sakurai N."/>
            <person name="Takahashi Y."/>
            <person name="Watada M."/>
            <person name="Katoh T."/>
            <person name="Gotoh A."/>
            <person name="Gotoh Y."/>
            <person name="Taniguchi I."/>
            <person name="Nakamura K."/>
            <person name="Hayashi T."/>
            <person name="Katayama T."/>
            <person name="Uemura T."/>
            <person name="Hattori Y."/>
        </authorList>
    </citation>
    <scope>NUCLEOTIDE SEQUENCE [LARGE SCALE GENOMIC DNA]</scope>
    <source>
        <strain evidence="1 2">SB-73</strain>
    </source>
</reference>
<protein>
    <submittedName>
        <fullName evidence="1">Uncharacterized protein</fullName>
    </submittedName>
</protein>
<evidence type="ECO:0000313" key="2">
    <source>
        <dbReference type="Proteomes" id="UP001362899"/>
    </source>
</evidence>
<evidence type="ECO:0000313" key="1">
    <source>
        <dbReference type="EMBL" id="GMM49829.1"/>
    </source>
</evidence>
<accession>A0AAV5REA7</accession>
<dbReference type="Proteomes" id="UP001362899">
    <property type="component" value="Unassembled WGS sequence"/>
</dbReference>
<sequence length="59" mass="6892">MGFMDILSDKLENRRVVRRYGGKRRKNAVAATQKYTADYEFEVESKKPGIIKRISNISR</sequence>